<reference evidence="1" key="1">
    <citation type="submission" date="2021-02" db="EMBL/GenBank/DDBJ databases">
        <authorList>
            <person name="Dougan E. K."/>
            <person name="Rhodes N."/>
            <person name="Thang M."/>
            <person name="Chan C."/>
        </authorList>
    </citation>
    <scope>NUCLEOTIDE SEQUENCE</scope>
</reference>
<dbReference type="AlphaFoldDB" id="A0A813IJX9"/>
<comment type="caution">
    <text evidence="1">The sequence shown here is derived from an EMBL/GenBank/DDBJ whole genome shotgun (WGS) entry which is preliminary data.</text>
</comment>
<sequence length="322" mass="36937">VESTRDRLLEKMRQDFHSEDSELQRLLERQTKALDSHQKHMDEELQGLRHLEQNLRSESFERQGLADRHVRDFNAVNSQINALAGQHKTIEEALPYIQSRLETATHKLRDVDGRCQDLTAGLQHNDDQVRETAAQASHQLNQVAQKLEKQVADQDDLLRGEVDETFRTAWEEQGKRFATLSTGESQERQGLEARAEELLQMGLQKLASEVAARIEEERQQQLASLSALDRRVGDVLEARVTSAERRTEACEVKLGATDMWRREYLDRQAAQEQQLGSMTEALRRVFEQCQEIPVRLEERLEQARLAAKEDLAACALSTFQGE</sequence>
<dbReference type="EMBL" id="CAJNNW010009752">
    <property type="protein sequence ID" value="CAE8651233.1"/>
    <property type="molecule type" value="Genomic_DNA"/>
</dbReference>
<feature type="non-terminal residue" evidence="1">
    <location>
        <position position="1"/>
    </location>
</feature>
<evidence type="ECO:0000313" key="1">
    <source>
        <dbReference type="EMBL" id="CAE8651233.1"/>
    </source>
</evidence>
<accession>A0A813IJX9</accession>
<evidence type="ECO:0000313" key="2">
    <source>
        <dbReference type="Proteomes" id="UP000626109"/>
    </source>
</evidence>
<organism evidence="1 2">
    <name type="scientific">Polarella glacialis</name>
    <name type="common">Dinoflagellate</name>
    <dbReference type="NCBI Taxonomy" id="89957"/>
    <lineage>
        <taxon>Eukaryota</taxon>
        <taxon>Sar</taxon>
        <taxon>Alveolata</taxon>
        <taxon>Dinophyceae</taxon>
        <taxon>Suessiales</taxon>
        <taxon>Suessiaceae</taxon>
        <taxon>Polarella</taxon>
    </lineage>
</organism>
<protein>
    <submittedName>
        <fullName evidence="1">Uncharacterized protein</fullName>
    </submittedName>
</protein>
<gene>
    <name evidence="1" type="ORF">PGLA2088_LOCUS8962</name>
</gene>
<dbReference type="Proteomes" id="UP000626109">
    <property type="component" value="Unassembled WGS sequence"/>
</dbReference>
<feature type="non-terminal residue" evidence="1">
    <location>
        <position position="322"/>
    </location>
</feature>
<proteinExistence type="predicted"/>
<name>A0A813IJX9_POLGL</name>